<dbReference type="InterPro" id="IPR056884">
    <property type="entry name" value="NPHP3-like_N"/>
</dbReference>
<accession>A0ABR3IZ26</accession>
<sequence>MITMRTKKPQVVQDVMSGLKLTLKTLDNVSESIPVPGARVCFAVAVKIWESNDKAHENTEDLLELCKYLDGFRNALEFKGSSVRSELAQRIELSFAEFQKREEEIARVKKRNWVRRMLYADEDAAFIKKMFRKIKTISEWFQLEAVKNIELSVRKQEQAFIASKLPIAKDASWNCTDCDECIEGTRLTVLKELREWMIDASSPQILWLTGLAGKGKSTIAKTLARHAHDNNILGASFFCSRNHAARSDSVYIIPTFAEQLSARFPESSTEFYEAIENNPGVGYRSRSEQLKCLVMNPFRSAISTCETPILLLIDALDEVDKDPSQPSSLLLALLSAITQLPNLKVCMSSRPEYPIRSELQPLAAEGRVRILDLGDLQPTEVDEDIQQYISSYLQYTLRFPRSSVDACAQDIARLVKRSAQLFIFASTAIKTLRRNYDLHEQLTDIIAYDGIDRLYESILTSALANLSPTERAKRARLLGILVLLRQPLPPAALAQLSGFSTTHVRILLDPFHSVVAVPDPSDGNDDGVVRIIHQSFRDFLVERCSIADMRVVSTASEKEISLQLFRVMEDLAQVELDEDNLLSDPTKDPFAENILCRYACYNWADHLACVTAPLIGADDVETAFGHFIRQHCWKWRAYFLSRCDFRIAADIWAKAKGWYNAPEPYINFRLEQFMGLTHMERGDKFARLDDIEVAIQSFQSALTHSSVVSENDRAMVIRSLADALYYDDFFKYGHVNLGRRTALLEGALKLDITPQTRAKLLNSLGLAFYGKYNRVSRDQADLNESISLRRQALALRPNTPTTLYYLATALLHRYDQHPSSLADLDEADELTRKAVALTSIDNYRDMGLPAYRLRVTLLNTKFARTREPELLREAVALAREAFSRALPAYRVLGWAGCTLIKTLQHMLTLPQTTQECIAILDEIVETANRTVRLQQMQDKMRKDLRRWGRQALNEKNTLLAEVEQPGGS</sequence>
<evidence type="ECO:0000259" key="2">
    <source>
        <dbReference type="PROSITE" id="PS50837"/>
    </source>
</evidence>
<gene>
    <name evidence="3" type="ORF">HGRIS_010428</name>
</gene>
<proteinExistence type="predicted"/>
<evidence type="ECO:0000313" key="4">
    <source>
        <dbReference type="Proteomes" id="UP001556367"/>
    </source>
</evidence>
<dbReference type="SUPFAM" id="SSF52540">
    <property type="entry name" value="P-loop containing nucleoside triphosphate hydrolases"/>
    <property type="match status" value="1"/>
</dbReference>
<dbReference type="InterPro" id="IPR011990">
    <property type="entry name" value="TPR-like_helical_dom_sf"/>
</dbReference>
<protein>
    <recommendedName>
        <fullName evidence="2">NACHT domain-containing protein</fullName>
    </recommendedName>
</protein>
<keyword evidence="4" id="KW-1185">Reference proteome</keyword>
<dbReference type="PROSITE" id="PS50837">
    <property type="entry name" value="NACHT"/>
    <property type="match status" value="1"/>
</dbReference>
<dbReference type="Pfam" id="PF24883">
    <property type="entry name" value="NPHP3_N"/>
    <property type="match status" value="1"/>
</dbReference>
<feature type="domain" description="NACHT" evidence="2">
    <location>
        <begin position="204"/>
        <end position="351"/>
    </location>
</feature>
<evidence type="ECO:0000313" key="3">
    <source>
        <dbReference type="EMBL" id="KAL0948619.1"/>
    </source>
</evidence>
<dbReference type="Proteomes" id="UP001556367">
    <property type="component" value="Unassembled WGS sequence"/>
</dbReference>
<dbReference type="Gene3D" id="3.40.50.300">
    <property type="entry name" value="P-loop containing nucleotide triphosphate hydrolases"/>
    <property type="match status" value="1"/>
</dbReference>
<dbReference type="PANTHER" id="PTHR10039">
    <property type="entry name" value="AMELOGENIN"/>
    <property type="match status" value="1"/>
</dbReference>
<comment type="caution">
    <text evidence="3">The sequence shown here is derived from an EMBL/GenBank/DDBJ whole genome shotgun (WGS) entry which is preliminary data.</text>
</comment>
<dbReference type="SUPFAM" id="SSF48452">
    <property type="entry name" value="TPR-like"/>
    <property type="match status" value="1"/>
</dbReference>
<dbReference type="InterPro" id="IPR027417">
    <property type="entry name" value="P-loop_NTPase"/>
</dbReference>
<dbReference type="PANTHER" id="PTHR10039:SF14">
    <property type="entry name" value="NACHT DOMAIN-CONTAINING PROTEIN"/>
    <property type="match status" value="1"/>
</dbReference>
<dbReference type="EMBL" id="JASNQZ010000013">
    <property type="protein sequence ID" value="KAL0948619.1"/>
    <property type="molecule type" value="Genomic_DNA"/>
</dbReference>
<keyword evidence="1" id="KW-0677">Repeat</keyword>
<dbReference type="Gene3D" id="1.25.40.10">
    <property type="entry name" value="Tetratricopeptide repeat domain"/>
    <property type="match status" value="1"/>
</dbReference>
<name>A0ABR3IZ26_9AGAR</name>
<reference evidence="4" key="1">
    <citation type="submission" date="2024-06" db="EMBL/GenBank/DDBJ databases">
        <title>Multi-omics analyses provide insights into the biosynthesis of the anticancer antibiotic pleurotin in Hohenbuehelia grisea.</title>
        <authorList>
            <person name="Weaver J.A."/>
            <person name="Alberti F."/>
        </authorList>
    </citation>
    <scope>NUCLEOTIDE SEQUENCE [LARGE SCALE GENOMIC DNA]</scope>
    <source>
        <strain evidence="4">T-177</strain>
    </source>
</reference>
<evidence type="ECO:0000256" key="1">
    <source>
        <dbReference type="ARBA" id="ARBA00022737"/>
    </source>
</evidence>
<dbReference type="InterPro" id="IPR007111">
    <property type="entry name" value="NACHT_NTPase"/>
</dbReference>
<organism evidence="3 4">
    <name type="scientific">Hohenbuehelia grisea</name>
    <dbReference type="NCBI Taxonomy" id="104357"/>
    <lineage>
        <taxon>Eukaryota</taxon>
        <taxon>Fungi</taxon>
        <taxon>Dikarya</taxon>
        <taxon>Basidiomycota</taxon>
        <taxon>Agaricomycotina</taxon>
        <taxon>Agaricomycetes</taxon>
        <taxon>Agaricomycetidae</taxon>
        <taxon>Agaricales</taxon>
        <taxon>Pleurotineae</taxon>
        <taxon>Pleurotaceae</taxon>
        <taxon>Hohenbuehelia</taxon>
    </lineage>
</organism>